<keyword evidence="2" id="KW-0012">Acyltransferase</keyword>
<dbReference type="InterPro" id="IPR016181">
    <property type="entry name" value="Acyl_CoA_acyltransferase"/>
</dbReference>
<accession>A0A7X3LTL4</accession>
<evidence type="ECO:0000259" key="3">
    <source>
        <dbReference type="PROSITE" id="PS51186"/>
    </source>
</evidence>
<organism evidence="4 5">
    <name type="scientific">Stappia sediminis</name>
    <dbReference type="NCBI Taxonomy" id="2692190"/>
    <lineage>
        <taxon>Bacteria</taxon>
        <taxon>Pseudomonadati</taxon>
        <taxon>Pseudomonadota</taxon>
        <taxon>Alphaproteobacteria</taxon>
        <taxon>Hyphomicrobiales</taxon>
        <taxon>Stappiaceae</taxon>
        <taxon>Stappia</taxon>
    </lineage>
</organism>
<dbReference type="PROSITE" id="PS51186">
    <property type="entry name" value="GNAT"/>
    <property type="match status" value="1"/>
</dbReference>
<dbReference type="Pfam" id="PF00583">
    <property type="entry name" value="Acetyltransf_1"/>
    <property type="match status" value="1"/>
</dbReference>
<dbReference type="InterPro" id="IPR000182">
    <property type="entry name" value="GNAT_dom"/>
</dbReference>
<dbReference type="SUPFAM" id="SSF55729">
    <property type="entry name" value="Acyl-CoA N-acyltransferases (Nat)"/>
    <property type="match status" value="1"/>
</dbReference>
<dbReference type="Proteomes" id="UP000433101">
    <property type="component" value="Unassembled WGS sequence"/>
</dbReference>
<evidence type="ECO:0000313" key="4">
    <source>
        <dbReference type="EMBL" id="MXN64867.1"/>
    </source>
</evidence>
<protein>
    <submittedName>
        <fullName evidence="4">GNAT family N-acetyltransferase</fullName>
    </submittedName>
</protein>
<name>A0A7X3LTL4_9HYPH</name>
<gene>
    <name evidence="4" type="ORF">GR183_08100</name>
</gene>
<feature type="domain" description="N-acetyltransferase" evidence="3">
    <location>
        <begin position="4"/>
        <end position="157"/>
    </location>
</feature>
<reference evidence="4 5" key="1">
    <citation type="submission" date="2019-12" db="EMBL/GenBank/DDBJ databases">
        <authorList>
            <person name="Li M."/>
        </authorList>
    </citation>
    <scope>NUCLEOTIDE SEQUENCE [LARGE SCALE GENOMIC DNA]</scope>
    <source>
        <strain evidence="4 5">GBMRC 2046</strain>
    </source>
</reference>
<keyword evidence="1 4" id="KW-0808">Transferase</keyword>
<dbReference type="CDD" id="cd04301">
    <property type="entry name" value="NAT_SF"/>
    <property type="match status" value="1"/>
</dbReference>
<dbReference type="EMBL" id="WUMV01000003">
    <property type="protein sequence ID" value="MXN64867.1"/>
    <property type="molecule type" value="Genomic_DNA"/>
</dbReference>
<dbReference type="InterPro" id="IPR050832">
    <property type="entry name" value="Bact_Acetyltransf"/>
</dbReference>
<dbReference type="RefSeq" id="WP_160775108.1">
    <property type="nucleotide sequence ID" value="NZ_WUMV01000003.1"/>
</dbReference>
<comment type="caution">
    <text evidence="4">The sequence shown here is derived from an EMBL/GenBank/DDBJ whole genome shotgun (WGS) entry which is preliminary data.</text>
</comment>
<dbReference type="PANTHER" id="PTHR43877">
    <property type="entry name" value="AMINOALKYLPHOSPHONATE N-ACETYLTRANSFERASE-RELATED-RELATED"/>
    <property type="match status" value="1"/>
</dbReference>
<keyword evidence="5" id="KW-1185">Reference proteome</keyword>
<dbReference type="GO" id="GO:0016747">
    <property type="term" value="F:acyltransferase activity, transferring groups other than amino-acyl groups"/>
    <property type="evidence" value="ECO:0007669"/>
    <property type="project" value="InterPro"/>
</dbReference>
<evidence type="ECO:0000256" key="1">
    <source>
        <dbReference type="ARBA" id="ARBA00022679"/>
    </source>
</evidence>
<evidence type="ECO:0000256" key="2">
    <source>
        <dbReference type="ARBA" id="ARBA00023315"/>
    </source>
</evidence>
<evidence type="ECO:0000313" key="5">
    <source>
        <dbReference type="Proteomes" id="UP000433101"/>
    </source>
</evidence>
<sequence length="157" mass="17554">MTHVEIKPLGPDDALALAPLIAEYAQAQRRGAPRRPDQYYAERILNDPTAKMIGAFDGPLAVGFAIYFDLPEIITGLRIGQLDEIYVTPDERRKGIARRMIEALVTEGQSRGWLELRWIVPGRNEPAVTLYDKIAEPAGWKGYIIPIDRLALQQAGM</sequence>
<proteinExistence type="predicted"/>
<dbReference type="AlphaFoldDB" id="A0A7X3LTL4"/>
<dbReference type="Gene3D" id="3.40.630.30">
    <property type="match status" value="1"/>
</dbReference>